<reference evidence="1" key="1">
    <citation type="submission" date="2018-02" db="EMBL/GenBank/DDBJ databases">
        <title>Rhizophora mucronata_Transcriptome.</title>
        <authorList>
            <person name="Meera S.P."/>
            <person name="Sreeshan A."/>
            <person name="Augustine A."/>
        </authorList>
    </citation>
    <scope>NUCLEOTIDE SEQUENCE</scope>
    <source>
        <tissue evidence="1">Leaf</tissue>
    </source>
</reference>
<dbReference type="EMBL" id="GGEC01048054">
    <property type="protein sequence ID" value="MBX28538.1"/>
    <property type="molecule type" value="Transcribed_RNA"/>
</dbReference>
<proteinExistence type="predicted"/>
<sequence>MKLFAFFLIVASVVQSKARIKI</sequence>
<accession>A0A2P2ME77</accession>
<name>A0A2P2ME77_RHIMU</name>
<organism evidence="1">
    <name type="scientific">Rhizophora mucronata</name>
    <name type="common">Asiatic mangrove</name>
    <dbReference type="NCBI Taxonomy" id="61149"/>
    <lineage>
        <taxon>Eukaryota</taxon>
        <taxon>Viridiplantae</taxon>
        <taxon>Streptophyta</taxon>
        <taxon>Embryophyta</taxon>
        <taxon>Tracheophyta</taxon>
        <taxon>Spermatophyta</taxon>
        <taxon>Magnoliopsida</taxon>
        <taxon>eudicotyledons</taxon>
        <taxon>Gunneridae</taxon>
        <taxon>Pentapetalae</taxon>
        <taxon>rosids</taxon>
        <taxon>fabids</taxon>
        <taxon>Malpighiales</taxon>
        <taxon>Rhizophoraceae</taxon>
        <taxon>Rhizophora</taxon>
    </lineage>
</organism>
<evidence type="ECO:0000313" key="1">
    <source>
        <dbReference type="EMBL" id="MBX28538.1"/>
    </source>
</evidence>
<dbReference type="AlphaFoldDB" id="A0A2P2ME77"/>
<protein>
    <submittedName>
        <fullName evidence="1">Uncharacterized protein</fullName>
    </submittedName>
</protein>